<feature type="region of interest" description="Disordered" evidence="1">
    <location>
        <begin position="55"/>
        <end position="357"/>
    </location>
</feature>
<name>A0A7M7M4E0_VARDE</name>
<evidence type="ECO:0000256" key="2">
    <source>
        <dbReference type="SAM" id="SignalP"/>
    </source>
</evidence>
<dbReference type="KEGG" id="vde:111244837"/>
<feature type="compositionally biased region" description="Low complexity" evidence="1">
    <location>
        <begin position="121"/>
        <end position="135"/>
    </location>
</feature>
<keyword evidence="2" id="KW-0732">Signal</keyword>
<feature type="chain" id="PRO_5029767747" evidence="2">
    <location>
        <begin position="35"/>
        <end position="695"/>
    </location>
</feature>
<dbReference type="InParanoid" id="A0A7M7M4E0"/>
<feature type="compositionally biased region" description="Polar residues" evidence="1">
    <location>
        <begin position="196"/>
        <end position="207"/>
    </location>
</feature>
<feature type="compositionally biased region" description="Polar residues" evidence="1">
    <location>
        <begin position="151"/>
        <end position="166"/>
    </location>
</feature>
<feature type="region of interest" description="Disordered" evidence="1">
    <location>
        <begin position="642"/>
        <end position="662"/>
    </location>
</feature>
<dbReference type="OrthoDB" id="6514991at2759"/>
<dbReference type="GeneID" id="111244837"/>
<organism evidence="3 4">
    <name type="scientific">Varroa destructor</name>
    <name type="common">Honeybee mite</name>
    <dbReference type="NCBI Taxonomy" id="109461"/>
    <lineage>
        <taxon>Eukaryota</taxon>
        <taxon>Metazoa</taxon>
        <taxon>Ecdysozoa</taxon>
        <taxon>Arthropoda</taxon>
        <taxon>Chelicerata</taxon>
        <taxon>Arachnida</taxon>
        <taxon>Acari</taxon>
        <taxon>Parasitiformes</taxon>
        <taxon>Mesostigmata</taxon>
        <taxon>Gamasina</taxon>
        <taxon>Dermanyssoidea</taxon>
        <taxon>Varroidae</taxon>
        <taxon>Varroa</taxon>
    </lineage>
</organism>
<keyword evidence="4" id="KW-1185">Reference proteome</keyword>
<feature type="compositionally biased region" description="Low complexity" evidence="1">
    <location>
        <begin position="277"/>
        <end position="287"/>
    </location>
</feature>
<reference evidence="3" key="1">
    <citation type="submission" date="2021-01" db="UniProtKB">
        <authorList>
            <consortium name="EnsemblMetazoa"/>
        </authorList>
    </citation>
    <scope>IDENTIFICATION</scope>
</reference>
<proteinExistence type="predicted"/>
<accession>A0A7M7M4E0</accession>
<feature type="region of interest" description="Disordered" evidence="1">
    <location>
        <begin position="556"/>
        <end position="594"/>
    </location>
</feature>
<dbReference type="EnsemblMetazoa" id="XM_022792322">
    <property type="protein sequence ID" value="XP_022648057"/>
    <property type="gene ID" value="LOC111244837"/>
</dbReference>
<evidence type="ECO:0000313" key="3">
    <source>
        <dbReference type="EnsemblMetazoa" id="XP_022648057"/>
    </source>
</evidence>
<feature type="compositionally biased region" description="Polar residues" evidence="1">
    <location>
        <begin position="581"/>
        <end position="591"/>
    </location>
</feature>
<dbReference type="AlphaFoldDB" id="A0A7M7M4E0"/>
<dbReference type="RefSeq" id="XP_022648057.1">
    <property type="nucleotide sequence ID" value="XM_022792322.1"/>
</dbReference>
<dbReference type="Proteomes" id="UP000594260">
    <property type="component" value="Unplaced"/>
</dbReference>
<feature type="region of interest" description="Disordered" evidence="1">
    <location>
        <begin position="435"/>
        <end position="459"/>
    </location>
</feature>
<evidence type="ECO:0000313" key="4">
    <source>
        <dbReference type="Proteomes" id="UP000594260"/>
    </source>
</evidence>
<protein>
    <submittedName>
        <fullName evidence="3">Uncharacterized protein</fullName>
    </submittedName>
</protein>
<evidence type="ECO:0000256" key="1">
    <source>
        <dbReference type="SAM" id="MobiDB-lite"/>
    </source>
</evidence>
<sequence length="695" mass="72340">MRQARKMQDSAKPPIGWWLLTISALLVKSASGYARPDDDHEDHFAKDVKSYAVPASRLQHNVAPFPASGPPRSSTKPSRYARPEISNDDDWGFYVKADDEGGGGGDHGVAPAIPNERSKPQSRSSGWPSSDSSPASEKHRLDPVGPAANVGWNSASKAVKPSSGSAEWSPFDDSGPTILKRPSPSYGPNSEAAEPQFSTGWQLSSDRAGNGGGWSPLGNASSTLPSKRSGPAYGFFESTKPYNESGSFSKGGSARPSSGSELSFGKGVSEWLPFGDNTPTRPSNRPTTDYDLATASKLANEGWSPLYSQSARPSFGPRPFSDAGGASWSPSGGNEPTRLLNRPSIAYGPAKHSNGDWSLSSGRSTKLIFGPALSNDGRVVAGWSSSTSHRPNKLGAAYGPSNPFKLSNEGWSLSSGQSGKPSFVQGLSFAGSHASWSPSEKNFPTPPPNKASAAYGRAPASKSANGGWLPLSDSAKLNFGLKPASAAGGVLWSPFGRNLRTHPLNRPGATYGPALIASNGGWSPSLGQFVESNFSPGPSPGEHAERWLSSGEVVPTHTPKRPGPAYGLSGKQALANGEGWSPSTGGSNKSNVGLGLSAGAEARKWPPSESSNVTILPKRPKPSYGVATVSASINVRRSTEGWLSSGTSTVGPDPGFSPPGIGNSVRWFPSEGARPTLLPGRLGVVHGPVKPLADG</sequence>
<feature type="compositionally biased region" description="Polar residues" evidence="1">
    <location>
        <begin position="240"/>
        <end position="261"/>
    </location>
</feature>
<feature type="signal peptide" evidence="2">
    <location>
        <begin position="1"/>
        <end position="34"/>
    </location>
</feature>